<accession>A0ABX1LUX6</accession>
<gene>
    <name evidence="2" type="ORF">HC246_13850</name>
</gene>
<organism evidence="2 3">
    <name type="scientific">Pseudanabaena yagii GIHE-NHR1</name>
    <dbReference type="NCBI Taxonomy" id="2722753"/>
    <lineage>
        <taxon>Bacteria</taxon>
        <taxon>Bacillati</taxon>
        <taxon>Cyanobacteriota</taxon>
        <taxon>Cyanophyceae</taxon>
        <taxon>Pseudanabaenales</taxon>
        <taxon>Pseudanabaenaceae</taxon>
        <taxon>Pseudanabaena</taxon>
        <taxon>Pseudanabaena yagii</taxon>
    </lineage>
</organism>
<feature type="transmembrane region" description="Helical" evidence="1">
    <location>
        <begin position="6"/>
        <end position="24"/>
    </location>
</feature>
<reference evidence="2 3" key="1">
    <citation type="submission" date="2020-03" db="EMBL/GenBank/DDBJ databases">
        <title>Draft Genome Sequence of 2-Methylisoborneol Producing Pseudanabaena yagii Strain GIHE-NHR1 Isolated from North Han River in South Korea.</title>
        <authorList>
            <person name="Jeong J."/>
        </authorList>
    </citation>
    <scope>NUCLEOTIDE SEQUENCE [LARGE SCALE GENOMIC DNA]</scope>
    <source>
        <strain evidence="2 3">GIHE-NHR1</strain>
    </source>
</reference>
<dbReference type="EMBL" id="JAAVJL010000001">
    <property type="protein sequence ID" value="NMF59068.1"/>
    <property type="molecule type" value="Genomic_DNA"/>
</dbReference>
<dbReference type="RefSeq" id="WP_169363889.1">
    <property type="nucleotide sequence ID" value="NZ_JAAVJL010000001.1"/>
</dbReference>
<evidence type="ECO:0000313" key="2">
    <source>
        <dbReference type="EMBL" id="NMF59068.1"/>
    </source>
</evidence>
<keyword evidence="1" id="KW-1133">Transmembrane helix</keyword>
<protein>
    <submittedName>
        <fullName evidence="2">Uncharacterized protein</fullName>
    </submittedName>
</protein>
<evidence type="ECO:0000313" key="3">
    <source>
        <dbReference type="Proteomes" id="UP000738376"/>
    </source>
</evidence>
<evidence type="ECO:0000256" key="1">
    <source>
        <dbReference type="SAM" id="Phobius"/>
    </source>
</evidence>
<comment type="caution">
    <text evidence="2">The sequence shown here is derived from an EMBL/GenBank/DDBJ whole genome shotgun (WGS) entry which is preliminary data.</text>
</comment>
<proteinExistence type="predicted"/>
<name>A0ABX1LUX6_9CYAN</name>
<dbReference type="Proteomes" id="UP000738376">
    <property type="component" value="Unassembled WGS sequence"/>
</dbReference>
<sequence>MVEFDSFLVLGLWLLRFLVVLGLGRSRLGSTGLEMFLGFDCGAGGRR</sequence>
<keyword evidence="1" id="KW-0812">Transmembrane</keyword>
<keyword evidence="1" id="KW-0472">Membrane</keyword>
<keyword evidence="3" id="KW-1185">Reference proteome</keyword>